<dbReference type="GO" id="GO:1990404">
    <property type="term" value="F:NAD+-protein mono-ADP-ribosyltransferase activity"/>
    <property type="evidence" value="ECO:0007669"/>
    <property type="project" value="TreeGrafter"/>
</dbReference>
<evidence type="ECO:0000259" key="8">
    <source>
        <dbReference type="PROSITE" id="PS50918"/>
    </source>
</evidence>
<dbReference type="PROSITE" id="PS50918">
    <property type="entry name" value="WWE"/>
    <property type="match status" value="1"/>
</dbReference>
<dbReference type="Proteomes" id="UP001178507">
    <property type="component" value="Unassembled WGS sequence"/>
</dbReference>
<feature type="domain" description="C3H1-type" evidence="7">
    <location>
        <begin position="68"/>
        <end position="95"/>
    </location>
</feature>
<feature type="compositionally biased region" description="Basic and acidic residues" evidence="6">
    <location>
        <begin position="19"/>
        <end position="30"/>
    </location>
</feature>
<dbReference type="InterPro" id="IPR012317">
    <property type="entry name" value="Poly(ADP-ribose)pol_cat_dom"/>
</dbReference>
<evidence type="ECO:0000256" key="5">
    <source>
        <dbReference type="SAM" id="Coils"/>
    </source>
</evidence>
<dbReference type="InterPro" id="IPR051712">
    <property type="entry name" value="ARTD-AVP"/>
</dbReference>
<accession>A0AA36NGR1</accession>
<reference evidence="10" key="1">
    <citation type="submission" date="2023-08" db="EMBL/GenBank/DDBJ databases">
        <authorList>
            <person name="Chen Y."/>
            <person name="Shah S."/>
            <person name="Dougan E. K."/>
            <person name="Thang M."/>
            <person name="Chan C."/>
        </authorList>
    </citation>
    <scope>NUCLEOTIDE SEQUENCE</scope>
</reference>
<evidence type="ECO:0000256" key="6">
    <source>
        <dbReference type="SAM" id="MobiDB-lite"/>
    </source>
</evidence>
<dbReference type="PROSITE" id="PS51059">
    <property type="entry name" value="PARP_CATALYTIC"/>
    <property type="match status" value="1"/>
</dbReference>
<evidence type="ECO:0000256" key="1">
    <source>
        <dbReference type="ARBA" id="ARBA00022723"/>
    </source>
</evidence>
<dbReference type="AlphaFoldDB" id="A0AA36NGR1"/>
<feature type="zinc finger region" description="C3H1-type" evidence="4">
    <location>
        <begin position="68"/>
        <end position="95"/>
    </location>
</feature>
<dbReference type="SUPFAM" id="SSF90229">
    <property type="entry name" value="CCCH zinc finger"/>
    <property type="match status" value="2"/>
</dbReference>
<dbReference type="Pfam" id="PF02825">
    <property type="entry name" value="WWE"/>
    <property type="match status" value="1"/>
</dbReference>
<dbReference type="PROSITE" id="PS50103">
    <property type="entry name" value="ZF_C3H1"/>
    <property type="match status" value="3"/>
</dbReference>
<dbReference type="GO" id="GO:0003950">
    <property type="term" value="F:NAD+ poly-ADP-ribosyltransferase activity"/>
    <property type="evidence" value="ECO:0007669"/>
    <property type="project" value="InterPro"/>
</dbReference>
<dbReference type="InterPro" id="IPR004170">
    <property type="entry name" value="WWE_dom"/>
</dbReference>
<dbReference type="SUPFAM" id="SSF56399">
    <property type="entry name" value="ADP-ribosylation"/>
    <property type="match status" value="1"/>
</dbReference>
<evidence type="ECO:0000256" key="3">
    <source>
        <dbReference type="ARBA" id="ARBA00022833"/>
    </source>
</evidence>
<dbReference type="PANTHER" id="PTHR45740:SF2">
    <property type="entry name" value="POLY [ADP-RIBOSE] POLYMERASE"/>
    <property type="match status" value="1"/>
</dbReference>
<feature type="domain" description="PARP catalytic" evidence="9">
    <location>
        <begin position="697"/>
        <end position="960"/>
    </location>
</feature>
<feature type="zinc finger region" description="C3H1-type" evidence="4">
    <location>
        <begin position="34"/>
        <end position="61"/>
    </location>
</feature>
<feature type="domain" description="WWE" evidence="8">
    <location>
        <begin position="188"/>
        <end position="281"/>
    </location>
</feature>
<feature type="coiled-coil region" evidence="5">
    <location>
        <begin position="147"/>
        <end position="192"/>
    </location>
</feature>
<keyword evidence="2 4" id="KW-0863">Zinc-finger</keyword>
<dbReference type="InterPro" id="IPR041367">
    <property type="entry name" value="Znf-CCCH_4"/>
</dbReference>
<feature type="domain" description="C3H1-type" evidence="7">
    <location>
        <begin position="100"/>
        <end position="127"/>
    </location>
</feature>
<dbReference type="Pfam" id="PF18044">
    <property type="entry name" value="zf-CCCH_4"/>
    <property type="match status" value="3"/>
</dbReference>
<comment type="caution">
    <text evidence="10">The sequence shown here is derived from an EMBL/GenBank/DDBJ whole genome shotgun (WGS) entry which is preliminary data.</text>
</comment>
<dbReference type="PANTHER" id="PTHR45740">
    <property type="entry name" value="POLY [ADP-RIBOSE] POLYMERASE"/>
    <property type="match status" value="1"/>
</dbReference>
<feature type="domain" description="C3H1-type" evidence="7">
    <location>
        <begin position="34"/>
        <end position="61"/>
    </location>
</feature>
<dbReference type="Pfam" id="PF00644">
    <property type="entry name" value="PARP"/>
    <property type="match status" value="1"/>
</dbReference>
<name>A0AA36NGR1_9DINO</name>
<dbReference type="GO" id="GO:0005634">
    <property type="term" value="C:nucleus"/>
    <property type="evidence" value="ECO:0007669"/>
    <property type="project" value="TreeGrafter"/>
</dbReference>
<feature type="region of interest" description="Disordered" evidence="6">
    <location>
        <begin position="1"/>
        <end position="30"/>
    </location>
</feature>
<keyword evidence="11" id="KW-1185">Reference proteome</keyword>
<dbReference type="GO" id="GO:0008270">
    <property type="term" value="F:zinc ion binding"/>
    <property type="evidence" value="ECO:0007669"/>
    <property type="project" value="UniProtKB-KW"/>
</dbReference>
<keyword evidence="5" id="KW-0175">Coiled coil</keyword>
<dbReference type="Gene3D" id="4.10.1000.10">
    <property type="entry name" value="Zinc finger, CCCH-type"/>
    <property type="match status" value="2"/>
</dbReference>
<dbReference type="InterPro" id="IPR000571">
    <property type="entry name" value="Znf_CCCH"/>
</dbReference>
<gene>
    <name evidence="10" type="ORF">EVOR1521_LOCUS28397</name>
</gene>
<dbReference type="EMBL" id="CAUJNA010003629">
    <property type="protein sequence ID" value="CAJ1406432.1"/>
    <property type="molecule type" value="Genomic_DNA"/>
</dbReference>
<dbReference type="InterPro" id="IPR036855">
    <property type="entry name" value="Znf_CCCH_sf"/>
</dbReference>
<feature type="zinc finger region" description="C3H1-type" evidence="4">
    <location>
        <begin position="100"/>
        <end position="127"/>
    </location>
</feature>
<protein>
    <recommendedName>
        <fullName evidence="12">Poly [ADP-ribose] polymerase</fullName>
    </recommendedName>
</protein>
<dbReference type="Gene3D" id="3.90.228.10">
    <property type="match status" value="1"/>
</dbReference>
<sequence length="960" mass="107998">MGAGGSTVIEDDDVNPTVEENRVEEHPRAREHGRASVTVCRDFAKGSCKYGDRCRYSHENGASSAAGSGEKKLCRDFLKGNCKYGDRCKYSHDQGGTPGDRSHIPCRQFQKGHCVFGDRCRYGHDGEPGEAQGSDAITIPMASVHVVKRQQLSYEEAAEMLQTAETDCMQRLEALESQRQDLSAEVQAMEPEERTKSLGVVWQYGGRKKLAAGVARWHEFAASDSRMVEEEYQRWKAAGSSKDPSSCRVEINTEGGMRLSLDFHLLTQMSVGKKGRRGLQRKQLPSKAQERCQPFFSAVLTVVGDLCGKLEEVSGQLAGMDAEESELQQLQEQEKKCIEALRPSIGTFVELSIFCGANAMMEKLEAVLGERHAASLGVAAGGREMRVEAVCKAVKEAFQIRAYGKGLQEGESAWSHLRPLVFGGRKFYEKNMLELREAMVKFRGESLEKKRRHAFMAAGTLLHEYSSDHAFQRDLRGRLGKLFEEGLNEALRNNLDFVTVKSILVAARNMQLGDFSAPVSLWLKQRLSSSLRSQQPVQTVVELVQSAKDFPGLDGVAIVKPLVPQIVDKCQRAILSQQLSAANVNQVGLFAKILGSAFDQALFESLKPSYEKHRAMLTEWLVAYTEHTGAELPPYCMNANQKEAFDLLRQAIEAGDVEQLKRAAIEAKTVPDLKSHEELCQEFIRALDILKEQAHMPPGWDLEDLLGTEKMFRKKPVNAERALQLFQVLMTSTHQKRWTRDRATRGDGKKIADAFEVARVTEVQNQASWENYHRRREEIVRECNPPDREPYAPLSPDQWQEWSGRVMTDDIGNEIASACRLSPLDPRCNEFLFFHGVKPQVADLIAENHFDISFASKDGMFGAGLYFAEASSKSDEYCQPNEANEFPIIIVRVILGRPNYVDAPKPFDDPGRRQLEHSCMSGTYHSVIGDRIKVSNTYREMVVYDHYQAYPHFILWYRRS</sequence>
<dbReference type="SMART" id="SM00356">
    <property type="entry name" value="ZnF_C3H1"/>
    <property type="match status" value="3"/>
</dbReference>
<evidence type="ECO:0008006" key="12">
    <source>
        <dbReference type="Google" id="ProtNLM"/>
    </source>
</evidence>
<organism evidence="10 11">
    <name type="scientific">Effrenium voratum</name>
    <dbReference type="NCBI Taxonomy" id="2562239"/>
    <lineage>
        <taxon>Eukaryota</taxon>
        <taxon>Sar</taxon>
        <taxon>Alveolata</taxon>
        <taxon>Dinophyceae</taxon>
        <taxon>Suessiales</taxon>
        <taxon>Symbiodiniaceae</taxon>
        <taxon>Effrenium</taxon>
    </lineage>
</organism>
<evidence type="ECO:0000313" key="10">
    <source>
        <dbReference type="EMBL" id="CAJ1406432.1"/>
    </source>
</evidence>
<proteinExistence type="predicted"/>
<evidence type="ECO:0000313" key="11">
    <source>
        <dbReference type="Proteomes" id="UP001178507"/>
    </source>
</evidence>
<evidence type="ECO:0000259" key="7">
    <source>
        <dbReference type="PROSITE" id="PS50103"/>
    </source>
</evidence>
<keyword evidence="1 4" id="KW-0479">Metal-binding</keyword>
<evidence type="ECO:0000256" key="4">
    <source>
        <dbReference type="PROSITE-ProRule" id="PRU00723"/>
    </source>
</evidence>
<keyword evidence="3 4" id="KW-0862">Zinc</keyword>
<evidence type="ECO:0000256" key="2">
    <source>
        <dbReference type="ARBA" id="ARBA00022771"/>
    </source>
</evidence>
<evidence type="ECO:0000259" key="9">
    <source>
        <dbReference type="PROSITE" id="PS51059"/>
    </source>
</evidence>